<dbReference type="GO" id="GO:0003697">
    <property type="term" value="F:single-stranded DNA binding"/>
    <property type="evidence" value="ECO:0007669"/>
    <property type="project" value="TreeGrafter"/>
</dbReference>
<evidence type="ECO:0000313" key="3">
    <source>
        <dbReference type="EMBL" id="CAB3265407.1"/>
    </source>
</evidence>
<sequence length="126" mass="13929">MYATSYVEGMSDVQKMGREINKLAKDFAIALVVVNDVVSTSVAVPSATTSNISFSKKPALGRCWSYVPSVRLTFEPVTEPTRLLPKDIMENDRSMDFTVSVTKSPRSFNRSIGLSVTRHGIVKIQK</sequence>
<dbReference type="Gene3D" id="3.40.50.300">
    <property type="entry name" value="P-loop containing nucleotide triphosphate hydrolases"/>
    <property type="match status" value="1"/>
</dbReference>
<dbReference type="GO" id="GO:0000723">
    <property type="term" value="P:telomere maintenance"/>
    <property type="evidence" value="ECO:0007669"/>
    <property type="project" value="TreeGrafter"/>
</dbReference>
<organism evidence="3">
    <name type="scientific">Phallusia mammillata</name>
    <dbReference type="NCBI Taxonomy" id="59560"/>
    <lineage>
        <taxon>Eukaryota</taxon>
        <taxon>Metazoa</taxon>
        <taxon>Chordata</taxon>
        <taxon>Tunicata</taxon>
        <taxon>Ascidiacea</taxon>
        <taxon>Phlebobranchia</taxon>
        <taxon>Ascidiidae</taxon>
        <taxon>Phallusia</taxon>
    </lineage>
</organism>
<dbReference type="GO" id="GO:0005815">
    <property type="term" value="C:microtubule organizing center"/>
    <property type="evidence" value="ECO:0007669"/>
    <property type="project" value="TreeGrafter"/>
</dbReference>
<dbReference type="GO" id="GO:0000724">
    <property type="term" value="P:double-strand break repair via homologous recombination"/>
    <property type="evidence" value="ECO:0007669"/>
    <property type="project" value="TreeGrafter"/>
</dbReference>
<proteinExistence type="evidence at transcript level"/>
<dbReference type="PANTHER" id="PTHR46457:SF1">
    <property type="entry name" value="DNA REPAIR PROTEIN RAD51 HOMOLOG 4"/>
    <property type="match status" value="1"/>
</dbReference>
<evidence type="ECO:0000256" key="1">
    <source>
        <dbReference type="ARBA" id="ARBA00004123"/>
    </source>
</evidence>
<dbReference type="GO" id="GO:0008094">
    <property type="term" value="F:ATP-dependent activity, acting on DNA"/>
    <property type="evidence" value="ECO:0007669"/>
    <property type="project" value="TreeGrafter"/>
</dbReference>
<dbReference type="GO" id="GO:0033063">
    <property type="term" value="C:Rad51B-Rad51C-Rad51D-XRCC2 complex"/>
    <property type="evidence" value="ECO:0007669"/>
    <property type="project" value="TreeGrafter"/>
</dbReference>
<dbReference type="InterPro" id="IPR051988">
    <property type="entry name" value="HRR_RAD51_Paralog"/>
</dbReference>
<dbReference type="GO" id="GO:0005657">
    <property type="term" value="C:replication fork"/>
    <property type="evidence" value="ECO:0007669"/>
    <property type="project" value="TreeGrafter"/>
</dbReference>
<dbReference type="PANTHER" id="PTHR46457">
    <property type="entry name" value="DNA REPAIR PROTEIN RAD51 HOMOLOG 4"/>
    <property type="match status" value="1"/>
</dbReference>
<reference evidence="3" key="1">
    <citation type="submission" date="2020-04" db="EMBL/GenBank/DDBJ databases">
        <authorList>
            <person name="Neveu A P."/>
        </authorList>
    </citation>
    <scope>NUCLEOTIDE SEQUENCE</scope>
    <source>
        <tissue evidence="3">Whole embryo</tissue>
    </source>
</reference>
<evidence type="ECO:0000256" key="2">
    <source>
        <dbReference type="ARBA" id="ARBA00023242"/>
    </source>
</evidence>
<accession>A0A6F9DPP1</accession>
<name>A0A6F9DPP1_9ASCI</name>
<dbReference type="EMBL" id="LR789545">
    <property type="protein sequence ID" value="CAB3265407.1"/>
    <property type="molecule type" value="mRNA"/>
</dbReference>
<protein>
    <submittedName>
        <fullName evidence="3">DNA repair protein RAD51 homolog 4-like</fullName>
    </submittedName>
</protein>
<dbReference type="GO" id="GO:0007131">
    <property type="term" value="P:reciprocal meiotic recombination"/>
    <property type="evidence" value="ECO:0007669"/>
    <property type="project" value="TreeGrafter"/>
</dbReference>
<dbReference type="GO" id="GO:0042148">
    <property type="term" value="P:DNA strand invasion"/>
    <property type="evidence" value="ECO:0007669"/>
    <property type="project" value="TreeGrafter"/>
</dbReference>
<keyword evidence="2" id="KW-0539">Nucleus</keyword>
<gene>
    <name evidence="3" type="primary">Rad51l3</name>
</gene>
<comment type="subcellular location">
    <subcellularLocation>
        <location evidence="1">Nucleus</location>
    </subcellularLocation>
</comment>
<dbReference type="InterPro" id="IPR027417">
    <property type="entry name" value="P-loop_NTPase"/>
</dbReference>
<dbReference type="AlphaFoldDB" id="A0A6F9DPP1"/>
<dbReference type="GO" id="GO:0000400">
    <property type="term" value="F:four-way junction DNA binding"/>
    <property type="evidence" value="ECO:0007669"/>
    <property type="project" value="TreeGrafter"/>
</dbReference>